<name>A0A7H8QTR8_TALRU</name>
<dbReference type="AlphaFoldDB" id="A0A7H8QTR8"/>
<feature type="compositionally biased region" description="Basic and acidic residues" evidence="1">
    <location>
        <begin position="74"/>
        <end position="106"/>
    </location>
</feature>
<dbReference type="Proteomes" id="UP000509510">
    <property type="component" value="Chromosome II"/>
</dbReference>
<protein>
    <submittedName>
        <fullName evidence="2">Uncharacterized protein</fullName>
    </submittedName>
</protein>
<organism evidence="2 3">
    <name type="scientific">Talaromyces rugulosus</name>
    <name type="common">Penicillium rugulosum</name>
    <dbReference type="NCBI Taxonomy" id="121627"/>
    <lineage>
        <taxon>Eukaryota</taxon>
        <taxon>Fungi</taxon>
        <taxon>Dikarya</taxon>
        <taxon>Ascomycota</taxon>
        <taxon>Pezizomycotina</taxon>
        <taxon>Eurotiomycetes</taxon>
        <taxon>Eurotiomycetidae</taxon>
        <taxon>Eurotiales</taxon>
        <taxon>Trichocomaceae</taxon>
        <taxon>Talaromyces</taxon>
        <taxon>Talaromyces sect. Islandici</taxon>
    </lineage>
</organism>
<dbReference type="EMBL" id="CP055899">
    <property type="protein sequence ID" value="QKX56403.1"/>
    <property type="molecule type" value="Genomic_DNA"/>
</dbReference>
<evidence type="ECO:0000313" key="2">
    <source>
        <dbReference type="EMBL" id="QKX56403.1"/>
    </source>
</evidence>
<feature type="region of interest" description="Disordered" evidence="1">
    <location>
        <begin position="74"/>
        <end position="135"/>
    </location>
</feature>
<gene>
    <name evidence="2" type="ORF">TRUGW13939_03507</name>
</gene>
<dbReference type="KEGG" id="trg:TRUGW13939_03507"/>
<keyword evidence="3" id="KW-1185">Reference proteome</keyword>
<reference evidence="3" key="1">
    <citation type="submission" date="2020-06" db="EMBL/GenBank/DDBJ databases">
        <title>A chromosome-scale genome assembly of Talaromyces rugulosus W13939.</title>
        <authorList>
            <person name="Wang B."/>
            <person name="Guo L."/>
            <person name="Ye K."/>
            <person name="Wang L."/>
        </authorList>
    </citation>
    <scope>NUCLEOTIDE SEQUENCE [LARGE SCALE GENOMIC DNA]</scope>
    <source>
        <strain evidence="3">W13939</strain>
    </source>
</reference>
<evidence type="ECO:0000313" key="3">
    <source>
        <dbReference type="Proteomes" id="UP000509510"/>
    </source>
</evidence>
<evidence type="ECO:0000256" key="1">
    <source>
        <dbReference type="SAM" id="MobiDB-lite"/>
    </source>
</evidence>
<dbReference type="GeneID" id="55991011"/>
<accession>A0A7H8QTR8</accession>
<dbReference type="RefSeq" id="XP_035342581.1">
    <property type="nucleotide sequence ID" value="XM_035486688.1"/>
</dbReference>
<sequence length="135" mass="15165">MHRNERIKYTSTLGTNKSIELDGEIRNVFGVTERGKGWVKNEGKREDEEAPFSWTDDAKRAWFLIKEWLEDGKPLEKGEAVAGQTDRKDAHADEVKERESESEQRTKGSPAGTTRAFLLGGRTGRGRRGSCAAKL</sequence>
<proteinExistence type="predicted"/>